<dbReference type="InterPro" id="IPR058912">
    <property type="entry name" value="HTH_animal"/>
</dbReference>
<evidence type="ECO:0000259" key="2">
    <source>
        <dbReference type="PROSITE" id="PS50878"/>
    </source>
</evidence>
<dbReference type="PANTHER" id="PTHR21301:SF14">
    <property type="match status" value="1"/>
</dbReference>
<feature type="domain" description="GIY-YIG" evidence="1">
    <location>
        <begin position="621"/>
        <end position="724"/>
    </location>
</feature>
<dbReference type="InterPro" id="IPR000477">
    <property type="entry name" value="RT_dom"/>
</dbReference>
<dbReference type="Pfam" id="PF26215">
    <property type="entry name" value="HTH_animal"/>
    <property type="match status" value="1"/>
</dbReference>
<feature type="domain" description="Reverse transcriptase" evidence="2">
    <location>
        <begin position="166"/>
        <end position="408"/>
    </location>
</feature>
<sequence length="733" mass="83907">MNLLSKGLSFVPTTRTRALDTMIDVHRFQRTMKLREHFRTPQIAPRIFKPPSQFEPPNTPKSIEAYTRLLIDETQKHTQLQGYPNLTRAEREAMKSLAQNPNIIIRPADKGGGVVVLNYSDYRQEILNQLSDLTTYKKLDRDPTWGFKKQIDSSLHLGLSNGFIDTDAFNFLTKEYPVCPILYTLPKIHKNPVSPPGRPIVSARDSLLQPLSIYIDFFLQPLVKGTQTYIRDTGDLLLKLQALYPLPQGILLATMDVSSLYTVIPTMEGIMNIKNYFIRHPDKDRPPTEFLIELLTHCLTLNYFKFEYTYYLQTSGTSMGSSVAPSFANLFMAYYENTYIFPVYGKHIYKMFRFIDDLFVLWTGTADQFWSMVKDLNELPTTIRFTAHLDTTSISFLDLALTTTESTLETTTFRKDTDRNTLLHFTSCHPPHTLQSIPYSQMVRMIRNNSDPTKLQDQLDELETRFRQRGYAPRLLETSRQKTACLTQSAALKAKKTTSPATTNERLTFITTFAPDKKPLTDAISYHWSVLAKDRTLPSVFRHPPRIAYRRGHSLRDILVKTDPSHCYQTANPTTWLSSTKLGCYKCPSCTTCSALMSGPSFNHPHTGRPIQIQHRLTCTSKFIIYFIKCPCGLLYIGKTITTFRDRMANHRSAIRAALTSGEANTPVAAHFLTHKHPLASMRCMIIDHIPPLVRGGNREKLLLQRELKWMHRLNTISPNGLNELVSYSAFYL</sequence>
<dbReference type="PROSITE" id="PS50164">
    <property type="entry name" value="GIY_YIG"/>
    <property type="match status" value="1"/>
</dbReference>
<dbReference type="PANTHER" id="PTHR21301">
    <property type="entry name" value="REVERSE TRANSCRIPTASE"/>
    <property type="match status" value="1"/>
</dbReference>
<reference evidence="3" key="1">
    <citation type="journal article" date="2010" name="Science">
        <title>The genome of the Western clawed frog Xenopus tropicalis.</title>
        <authorList>
            <person name="Hellsten U."/>
            <person name="Harland R.M."/>
            <person name="Gilchrist M.J."/>
            <person name="Hendrix D."/>
            <person name="Jurka J."/>
            <person name="Kapitonov V."/>
            <person name="Ovcharenko I."/>
            <person name="Putnam N.H."/>
            <person name="Shu S."/>
            <person name="Taher L."/>
            <person name="Blitz I.L."/>
            <person name="Blumberg B."/>
            <person name="Dichmann D.S."/>
            <person name="Dubchak I."/>
            <person name="Amaya E."/>
            <person name="Detter J.C."/>
            <person name="Fletcher R."/>
            <person name="Gerhard D.S."/>
            <person name="Goodstein D."/>
            <person name="Graves T."/>
            <person name="Grigoriev I.V."/>
            <person name="Grimwood J."/>
            <person name="Kawashima T."/>
            <person name="Lindquist E."/>
            <person name="Lucas S.M."/>
            <person name="Mead P.E."/>
            <person name="Mitros T."/>
            <person name="Ogino H."/>
            <person name="Ohta Y."/>
            <person name="Poliakov A.V."/>
            <person name="Pollet N."/>
            <person name="Robert J."/>
            <person name="Salamov A."/>
            <person name="Sater A.K."/>
            <person name="Schmutz J."/>
            <person name="Terry A."/>
            <person name="Vize P.D."/>
            <person name="Warren W.C."/>
            <person name="Wells D."/>
            <person name="Wills A."/>
            <person name="Wilson R.K."/>
            <person name="Zimmerman L.B."/>
            <person name="Zorn A.M."/>
            <person name="Grainger R."/>
            <person name="Grammer T."/>
            <person name="Khokha M.K."/>
            <person name="Richardson P.M."/>
            <person name="Rokhsar D.S."/>
        </authorList>
    </citation>
    <scope>NUCLEOTIDE SEQUENCE [LARGE SCALE GENOMIC DNA]</scope>
    <source>
        <strain evidence="3">Nigerian</strain>
    </source>
</reference>
<dbReference type="CDD" id="cd10442">
    <property type="entry name" value="GIY-YIG_PLEs"/>
    <property type="match status" value="1"/>
</dbReference>
<evidence type="ECO:0000313" key="3">
    <source>
        <dbReference type="Ensembl" id="ENSXETP00000103585"/>
    </source>
</evidence>
<dbReference type="Ensembl" id="ENSXETT00000116701">
    <property type="protein sequence ID" value="ENSXETP00000103585"/>
    <property type="gene ID" value="ENSXETG00000049142"/>
</dbReference>
<evidence type="ECO:0000259" key="1">
    <source>
        <dbReference type="PROSITE" id="PS50164"/>
    </source>
</evidence>
<accession>A0A803J6V2</accession>
<dbReference type="InParanoid" id="A0A803J6V2"/>
<dbReference type="GeneTree" id="ENSGT00840000129931"/>
<protein>
    <recommendedName>
        <fullName evidence="4">Reverse transcriptase domain-containing protein</fullName>
    </recommendedName>
</protein>
<dbReference type="AlphaFoldDB" id="A0A803J6V2"/>
<evidence type="ECO:0008006" key="4">
    <source>
        <dbReference type="Google" id="ProtNLM"/>
    </source>
</evidence>
<organism evidence="3">
    <name type="scientific">Xenopus tropicalis</name>
    <name type="common">Western clawed frog</name>
    <name type="synonym">Silurana tropicalis</name>
    <dbReference type="NCBI Taxonomy" id="8364"/>
    <lineage>
        <taxon>Eukaryota</taxon>
        <taxon>Metazoa</taxon>
        <taxon>Chordata</taxon>
        <taxon>Craniata</taxon>
        <taxon>Vertebrata</taxon>
        <taxon>Euteleostomi</taxon>
        <taxon>Amphibia</taxon>
        <taxon>Batrachia</taxon>
        <taxon>Anura</taxon>
        <taxon>Pipoidea</taxon>
        <taxon>Pipidae</taxon>
        <taxon>Xenopodinae</taxon>
        <taxon>Xenopus</taxon>
        <taxon>Silurana</taxon>
    </lineage>
</organism>
<name>A0A803J6V2_XENTR</name>
<proteinExistence type="predicted"/>
<dbReference type="InterPro" id="IPR000305">
    <property type="entry name" value="GIY-YIG_endonuc"/>
</dbReference>
<reference evidence="3" key="2">
    <citation type="submission" date="2021-03" db="UniProtKB">
        <authorList>
            <consortium name="Ensembl"/>
        </authorList>
    </citation>
    <scope>IDENTIFICATION</scope>
</reference>
<dbReference type="PROSITE" id="PS50878">
    <property type="entry name" value="RT_POL"/>
    <property type="match status" value="1"/>
</dbReference>